<keyword evidence="3" id="KW-0479">Metal-binding</keyword>
<dbReference type="NCBIfam" id="NF001617">
    <property type="entry name" value="PRK00407.1"/>
    <property type="match status" value="1"/>
</dbReference>
<dbReference type="GO" id="GO:0046872">
    <property type="term" value="F:metal ion binding"/>
    <property type="evidence" value="ECO:0007669"/>
    <property type="project" value="UniProtKB-KW"/>
</dbReference>
<dbReference type="Gene3D" id="3.55.10.10">
    <property type="entry name" value="Archease domain"/>
    <property type="match status" value="1"/>
</dbReference>
<protein>
    <recommendedName>
        <fullName evidence="5">Archease domain-containing protein</fullName>
    </recommendedName>
</protein>
<dbReference type="GO" id="GO:0008033">
    <property type="term" value="P:tRNA processing"/>
    <property type="evidence" value="ECO:0007669"/>
    <property type="project" value="UniProtKB-KW"/>
</dbReference>
<evidence type="ECO:0000256" key="2">
    <source>
        <dbReference type="ARBA" id="ARBA00022694"/>
    </source>
</evidence>
<feature type="domain" description="Archease" evidence="5">
    <location>
        <begin position="4"/>
        <end position="153"/>
    </location>
</feature>
<keyword evidence="2" id="KW-0819">tRNA processing</keyword>
<evidence type="ECO:0000256" key="4">
    <source>
        <dbReference type="ARBA" id="ARBA00022837"/>
    </source>
</evidence>
<dbReference type="Proteomes" id="UP000649604">
    <property type="component" value="Unassembled WGS sequence"/>
</dbReference>
<evidence type="ECO:0000256" key="3">
    <source>
        <dbReference type="ARBA" id="ARBA00022723"/>
    </source>
</evidence>
<dbReference type="AlphaFoldDB" id="A0A9D5JSA8"/>
<evidence type="ECO:0000313" key="6">
    <source>
        <dbReference type="EMBL" id="MBD3323092.1"/>
    </source>
</evidence>
<name>A0A9D5JSA8_9BACT</name>
<reference evidence="6" key="1">
    <citation type="submission" date="2019-11" db="EMBL/GenBank/DDBJ databases">
        <title>Microbial mats filling the niche in hypersaline microbial mats.</title>
        <authorList>
            <person name="Wong H.L."/>
            <person name="Macleod F.I."/>
            <person name="White R.A. III"/>
            <person name="Burns B.P."/>
        </authorList>
    </citation>
    <scope>NUCLEOTIDE SEQUENCE</scope>
    <source>
        <strain evidence="6">Rbin_158</strain>
    </source>
</reference>
<dbReference type="PANTHER" id="PTHR12682">
    <property type="entry name" value="ARCHEASE"/>
    <property type="match status" value="1"/>
</dbReference>
<evidence type="ECO:0000313" key="7">
    <source>
        <dbReference type="Proteomes" id="UP000649604"/>
    </source>
</evidence>
<comment type="caution">
    <text evidence="6">The sequence shown here is derived from an EMBL/GenBank/DDBJ whole genome shotgun (WGS) entry which is preliminary data.</text>
</comment>
<gene>
    <name evidence="6" type="ORF">GF339_00825</name>
</gene>
<sequence>MQRYREFEHTADIGVEVYGHTLTELFQNAGYALFDTIADVTTIRPTVTRSLTITGADPETFLMNWLRELLYLSALHQEVYAEFDIHTLTTDSDVQEQPASSEEDAYRLTASVHGEPLDLDRHRFKAEIKAITYHQFCVQQEADQWRARMIFDV</sequence>
<dbReference type="InterPro" id="IPR036820">
    <property type="entry name" value="Archease_dom_sf"/>
</dbReference>
<dbReference type="PANTHER" id="PTHR12682:SF11">
    <property type="entry name" value="PROTEIN ARCHEASE"/>
    <property type="match status" value="1"/>
</dbReference>
<evidence type="ECO:0000256" key="1">
    <source>
        <dbReference type="ARBA" id="ARBA00007963"/>
    </source>
</evidence>
<evidence type="ECO:0000259" key="5">
    <source>
        <dbReference type="Pfam" id="PF01951"/>
    </source>
</evidence>
<keyword evidence="4" id="KW-0106">Calcium</keyword>
<organism evidence="6 7">
    <name type="scientific">candidate division KSB3 bacterium</name>
    <dbReference type="NCBI Taxonomy" id="2044937"/>
    <lineage>
        <taxon>Bacteria</taxon>
        <taxon>candidate division KSB3</taxon>
    </lineage>
</organism>
<dbReference type="InterPro" id="IPR023572">
    <property type="entry name" value="Archease_dom"/>
</dbReference>
<proteinExistence type="inferred from homology"/>
<comment type="similarity">
    <text evidence="1">Belongs to the archease family.</text>
</comment>
<accession>A0A9D5JSA8</accession>
<dbReference type="InterPro" id="IPR002804">
    <property type="entry name" value="Archease"/>
</dbReference>
<dbReference type="Pfam" id="PF01951">
    <property type="entry name" value="Archease"/>
    <property type="match status" value="1"/>
</dbReference>
<dbReference type="SUPFAM" id="SSF69819">
    <property type="entry name" value="MTH1598-like"/>
    <property type="match status" value="1"/>
</dbReference>
<dbReference type="EMBL" id="WJJP01000022">
    <property type="protein sequence ID" value="MBD3323092.1"/>
    <property type="molecule type" value="Genomic_DNA"/>
</dbReference>